<keyword evidence="3" id="KW-1185">Reference proteome</keyword>
<comment type="caution">
    <text evidence="2">The sequence shown here is derived from an EMBL/GenBank/DDBJ whole genome shotgun (WGS) entry which is preliminary data.</text>
</comment>
<proteinExistence type="predicted"/>
<evidence type="ECO:0000313" key="3">
    <source>
        <dbReference type="Proteomes" id="UP000607653"/>
    </source>
</evidence>
<accession>A0A822XV32</accession>
<dbReference type="Proteomes" id="UP000607653">
    <property type="component" value="Unassembled WGS sequence"/>
</dbReference>
<keyword evidence="1" id="KW-0812">Transmembrane</keyword>
<keyword evidence="1" id="KW-0472">Membrane</keyword>
<feature type="transmembrane region" description="Helical" evidence="1">
    <location>
        <begin position="7"/>
        <end position="28"/>
    </location>
</feature>
<dbReference type="EMBL" id="DUZY01000001">
    <property type="protein sequence ID" value="DAD23603.1"/>
    <property type="molecule type" value="Genomic_DNA"/>
</dbReference>
<organism evidence="2 3">
    <name type="scientific">Nelumbo nucifera</name>
    <name type="common">Sacred lotus</name>
    <dbReference type="NCBI Taxonomy" id="4432"/>
    <lineage>
        <taxon>Eukaryota</taxon>
        <taxon>Viridiplantae</taxon>
        <taxon>Streptophyta</taxon>
        <taxon>Embryophyta</taxon>
        <taxon>Tracheophyta</taxon>
        <taxon>Spermatophyta</taxon>
        <taxon>Magnoliopsida</taxon>
        <taxon>Proteales</taxon>
        <taxon>Nelumbonaceae</taxon>
        <taxon>Nelumbo</taxon>
    </lineage>
</organism>
<keyword evidence="1" id="KW-1133">Transmembrane helix</keyword>
<name>A0A822XV32_NELNU</name>
<protein>
    <submittedName>
        <fullName evidence="2">Uncharacterized protein</fullName>
    </submittedName>
</protein>
<evidence type="ECO:0000313" key="2">
    <source>
        <dbReference type="EMBL" id="DAD23603.1"/>
    </source>
</evidence>
<reference evidence="2 3" key="1">
    <citation type="journal article" date="2020" name="Mol. Biol. Evol.">
        <title>Distinct Expression and Methylation Patterns for Genes with Different Fates following a Single Whole-Genome Duplication in Flowering Plants.</title>
        <authorList>
            <person name="Shi T."/>
            <person name="Rahmani R.S."/>
            <person name="Gugger P.F."/>
            <person name="Wang M."/>
            <person name="Li H."/>
            <person name="Zhang Y."/>
            <person name="Li Z."/>
            <person name="Wang Q."/>
            <person name="Van de Peer Y."/>
            <person name="Marchal K."/>
            <person name="Chen J."/>
        </authorList>
    </citation>
    <scope>NUCLEOTIDE SEQUENCE [LARGE SCALE GENOMIC DNA]</scope>
    <source>
        <tissue evidence="2">Leaf</tissue>
    </source>
</reference>
<evidence type="ECO:0000256" key="1">
    <source>
        <dbReference type="SAM" id="Phobius"/>
    </source>
</evidence>
<gene>
    <name evidence="2" type="ORF">HUJ06_025066</name>
</gene>
<sequence>MKFNIGVAVIYFHFLWNAAFVSFLQLHVNSKLEVFFLFFFRNSILTRNLKLVFFPCSEMALIDEMT</sequence>
<dbReference type="AlphaFoldDB" id="A0A822XV32"/>